<dbReference type="InterPro" id="IPR018506">
    <property type="entry name" value="Cyt_B5_heme-BS"/>
</dbReference>
<dbReference type="GO" id="GO:0020037">
    <property type="term" value="F:heme binding"/>
    <property type="evidence" value="ECO:0007669"/>
    <property type="project" value="UniProtKB-UniRule"/>
</dbReference>
<keyword evidence="5" id="KW-1133">Transmembrane helix</keyword>
<dbReference type="GO" id="GO:0016020">
    <property type="term" value="C:membrane"/>
    <property type="evidence" value="ECO:0007669"/>
    <property type="project" value="TreeGrafter"/>
</dbReference>
<dbReference type="GeneID" id="114241048"/>
<dbReference type="SMR" id="A0A6J2JDL0"/>
<dbReference type="PANTHER" id="PTHR19359">
    <property type="entry name" value="CYTOCHROME B5"/>
    <property type="match status" value="1"/>
</dbReference>
<organism evidence="7 8">
    <name type="scientific">Bombyx mandarina</name>
    <name type="common">Wild silk moth</name>
    <name type="synonym">Wild silkworm</name>
    <dbReference type="NCBI Taxonomy" id="7092"/>
    <lineage>
        <taxon>Eukaryota</taxon>
        <taxon>Metazoa</taxon>
        <taxon>Ecdysozoa</taxon>
        <taxon>Arthropoda</taxon>
        <taxon>Hexapoda</taxon>
        <taxon>Insecta</taxon>
        <taxon>Pterygota</taxon>
        <taxon>Neoptera</taxon>
        <taxon>Endopterygota</taxon>
        <taxon>Lepidoptera</taxon>
        <taxon>Glossata</taxon>
        <taxon>Ditrysia</taxon>
        <taxon>Bombycoidea</taxon>
        <taxon>Bombycidae</taxon>
        <taxon>Bombycinae</taxon>
        <taxon>Bombyx</taxon>
    </lineage>
</organism>
<sequence length="128" mass="13954">MSVHKYTRAEVAARDNNKQNLIIIDNVVYDVAAFLEDHPGGTEVLVDNAGSDASECFHEVGHSEIAIEWRNTFKVGEIVDEEKLEVKCKQPSAAESAEPLTLGGLLAVYGPPVAMAVLAYLLYTFLFG</sequence>
<dbReference type="InterPro" id="IPR050668">
    <property type="entry name" value="Cytochrome_b5"/>
</dbReference>
<dbReference type="SUPFAM" id="SSF55856">
    <property type="entry name" value="Cytochrome b5-like heme/steroid binding domain"/>
    <property type="match status" value="1"/>
</dbReference>
<evidence type="ECO:0000256" key="2">
    <source>
        <dbReference type="ARBA" id="ARBA00022723"/>
    </source>
</evidence>
<feature type="transmembrane region" description="Helical" evidence="5">
    <location>
        <begin position="106"/>
        <end position="126"/>
    </location>
</feature>
<keyword evidence="1 5" id="KW-0349">Heme</keyword>
<evidence type="ECO:0000313" key="8">
    <source>
        <dbReference type="RefSeq" id="XP_028027566.1"/>
    </source>
</evidence>
<feature type="domain" description="Cytochrome b5 heme-binding" evidence="6">
    <location>
        <begin position="3"/>
        <end position="79"/>
    </location>
</feature>
<dbReference type="GO" id="GO:0046872">
    <property type="term" value="F:metal ion binding"/>
    <property type="evidence" value="ECO:0007669"/>
    <property type="project" value="UniProtKB-UniRule"/>
</dbReference>
<dbReference type="Gene3D" id="3.10.120.10">
    <property type="entry name" value="Cytochrome b5-like heme/steroid binding domain"/>
    <property type="match status" value="1"/>
</dbReference>
<gene>
    <name evidence="8" type="primary">LOC114241048</name>
</gene>
<protein>
    <submittedName>
        <fullName evidence="8">Cytochrome b5-like</fullName>
    </submittedName>
</protein>
<comment type="similarity">
    <text evidence="4 5">Belongs to the cytochrome b5 family.</text>
</comment>
<dbReference type="InterPro" id="IPR036400">
    <property type="entry name" value="Cyt_B5-like_heme/steroid_sf"/>
</dbReference>
<accession>A0A6J2JDL0</accession>
<dbReference type="Pfam" id="PF00173">
    <property type="entry name" value="Cyt-b5"/>
    <property type="match status" value="1"/>
</dbReference>
<dbReference type="InterPro" id="IPR001199">
    <property type="entry name" value="Cyt_B5-like_heme/steroid-bd"/>
</dbReference>
<keyword evidence="3 5" id="KW-0408">Iron</keyword>
<dbReference type="Proteomes" id="UP000504629">
    <property type="component" value="Unplaced"/>
</dbReference>
<dbReference type="AlphaFoldDB" id="A0A6J2JDL0"/>
<evidence type="ECO:0000256" key="3">
    <source>
        <dbReference type="ARBA" id="ARBA00023004"/>
    </source>
</evidence>
<keyword evidence="5" id="KW-0812">Transmembrane</keyword>
<evidence type="ECO:0000313" key="7">
    <source>
        <dbReference type="Proteomes" id="UP000504629"/>
    </source>
</evidence>
<dbReference type="SMART" id="SM01117">
    <property type="entry name" value="Cyt-b5"/>
    <property type="match status" value="1"/>
</dbReference>
<dbReference type="RefSeq" id="XP_028027566.1">
    <property type="nucleotide sequence ID" value="XM_028171765.1"/>
</dbReference>
<keyword evidence="7" id="KW-1185">Reference proteome</keyword>
<dbReference type="KEGG" id="bman:114241048"/>
<keyword evidence="5" id="KW-0472">Membrane</keyword>
<keyword evidence="2 5" id="KW-0479">Metal-binding</keyword>
<dbReference type="PRINTS" id="PR00363">
    <property type="entry name" value="CYTOCHROMEB5"/>
</dbReference>
<evidence type="ECO:0000256" key="4">
    <source>
        <dbReference type="ARBA" id="ARBA00038168"/>
    </source>
</evidence>
<dbReference type="PROSITE" id="PS50255">
    <property type="entry name" value="CYTOCHROME_B5_2"/>
    <property type="match status" value="1"/>
</dbReference>
<evidence type="ECO:0000259" key="6">
    <source>
        <dbReference type="PROSITE" id="PS50255"/>
    </source>
</evidence>
<dbReference type="OrthoDB" id="260519at2759"/>
<name>A0A6J2JDL0_BOMMA</name>
<reference evidence="8" key="1">
    <citation type="submission" date="2025-08" db="UniProtKB">
        <authorList>
            <consortium name="RefSeq"/>
        </authorList>
    </citation>
    <scope>IDENTIFICATION</scope>
    <source>
        <tissue evidence="8">Silk gland</tissue>
    </source>
</reference>
<dbReference type="PROSITE" id="PS00191">
    <property type="entry name" value="CYTOCHROME_B5_1"/>
    <property type="match status" value="1"/>
</dbReference>
<proteinExistence type="inferred from homology"/>
<evidence type="ECO:0000256" key="1">
    <source>
        <dbReference type="ARBA" id="ARBA00022617"/>
    </source>
</evidence>
<evidence type="ECO:0000256" key="5">
    <source>
        <dbReference type="RuleBase" id="RU362121"/>
    </source>
</evidence>